<dbReference type="OrthoDB" id="9957575at2"/>
<feature type="transmembrane region" description="Helical" evidence="1">
    <location>
        <begin position="12"/>
        <end position="31"/>
    </location>
</feature>
<accession>A0A0G3WJ80</accession>
<dbReference type="AlphaFoldDB" id="A0A0G3WJ80"/>
<evidence type="ECO:0000256" key="1">
    <source>
        <dbReference type="SAM" id="Phobius"/>
    </source>
</evidence>
<name>A0A0G3WJ80_9BACT</name>
<dbReference type="EMBL" id="CP009498">
    <property type="protein sequence ID" value="AKL97514.1"/>
    <property type="molecule type" value="Genomic_DNA"/>
</dbReference>
<reference evidence="2 3" key="1">
    <citation type="submission" date="2014-09" db="EMBL/GenBank/DDBJ databases">
        <title>Complete genome sequence of Endomicrobium proavitum.</title>
        <authorList>
            <person name="Zheng H."/>
        </authorList>
    </citation>
    <scope>NUCLEOTIDE SEQUENCE [LARGE SCALE GENOMIC DNA]</scope>
    <source>
        <strain evidence="2 3">Rsa215</strain>
    </source>
</reference>
<gene>
    <name evidence="2" type="ORF">Epro_0135</name>
</gene>
<keyword evidence="3" id="KW-1185">Reference proteome</keyword>
<keyword evidence="1" id="KW-1133">Transmembrane helix</keyword>
<protein>
    <submittedName>
        <fullName evidence="2">Uncharacterized protein</fullName>
    </submittedName>
</protein>
<keyword evidence="1" id="KW-0472">Membrane</keyword>
<dbReference type="RefSeq" id="WP_052569667.1">
    <property type="nucleotide sequence ID" value="NZ_CP009498.1"/>
</dbReference>
<proteinExistence type="predicted"/>
<sequence>MSEKEKRKESFVIKIYIVILFLLGVGVWLSVHPDSKEKISLDVELNKRVVNALVANGIKQEDIVSEYQRERDTSRASWIEFYKTIKLQKGKSAQSFETGLRSVARSVKVGLQKTENSQEGSVTYKFFDKNRSYSNVTFISFPNIK</sequence>
<dbReference type="STRING" id="1408281.Epro_0135"/>
<evidence type="ECO:0000313" key="3">
    <source>
        <dbReference type="Proteomes" id="UP000035337"/>
    </source>
</evidence>
<keyword evidence="1" id="KW-0812">Transmembrane</keyword>
<dbReference type="Proteomes" id="UP000035337">
    <property type="component" value="Chromosome"/>
</dbReference>
<dbReference type="KEGG" id="epo:Epro_0135"/>
<evidence type="ECO:0000313" key="2">
    <source>
        <dbReference type="EMBL" id="AKL97514.1"/>
    </source>
</evidence>
<organism evidence="2 3">
    <name type="scientific">Endomicrobium proavitum</name>
    <dbReference type="NCBI Taxonomy" id="1408281"/>
    <lineage>
        <taxon>Bacteria</taxon>
        <taxon>Pseudomonadati</taxon>
        <taxon>Elusimicrobiota</taxon>
        <taxon>Endomicrobiia</taxon>
        <taxon>Endomicrobiales</taxon>
        <taxon>Endomicrobiaceae</taxon>
        <taxon>Endomicrobium</taxon>
    </lineage>
</organism>